<keyword evidence="7" id="KW-1185">Reference proteome</keyword>
<organism evidence="6 7">
    <name type="scientific">Microbotryum silenes-dioicae</name>
    <dbReference type="NCBI Taxonomy" id="796604"/>
    <lineage>
        <taxon>Eukaryota</taxon>
        <taxon>Fungi</taxon>
        <taxon>Dikarya</taxon>
        <taxon>Basidiomycota</taxon>
        <taxon>Pucciniomycotina</taxon>
        <taxon>Microbotryomycetes</taxon>
        <taxon>Microbotryales</taxon>
        <taxon>Microbotryaceae</taxon>
        <taxon>Microbotryum</taxon>
    </lineage>
</organism>
<reference evidence="6 7" key="1">
    <citation type="submission" date="2016-11" db="EMBL/GenBank/DDBJ databases">
        <authorList>
            <person name="Jaros S."/>
            <person name="Januszkiewicz K."/>
            <person name="Wedrychowicz H."/>
        </authorList>
    </citation>
    <scope>NUCLEOTIDE SEQUENCE [LARGE SCALE GENOMIC DNA]</scope>
</reference>
<comment type="subcellular location">
    <subcellularLocation>
        <location evidence="1">Nucleus</location>
        <location evidence="1">Nucleolus</location>
    </subcellularLocation>
</comment>
<evidence type="ECO:0000256" key="3">
    <source>
        <dbReference type="ARBA" id="ARBA00021321"/>
    </source>
</evidence>
<evidence type="ECO:0000256" key="1">
    <source>
        <dbReference type="ARBA" id="ARBA00004604"/>
    </source>
</evidence>
<dbReference type="InterPro" id="IPR028160">
    <property type="entry name" value="Slx9-like"/>
</dbReference>
<evidence type="ECO:0000313" key="7">
    <source>
        <dbReference type="Proteomes" id="UP000249464"/>
    </source>
</evidence>
<evidence type="ECO:0000313" key="6">
    <source>
        <dbReference type="EMBL" id="SGY79220.1"/>
    </source>
</evidence>
<protein>
    <recommendedName>
        <fullName evidence="3">Ribosome biogenesis protein SLX9</fullName>
    </recommendedName>
</protein>
<keyword evidence="4" id="KW-0539">Nucleus</keyword>
<name>A0A2X0PE85_9BASI</name>
<evidence type="ECO:0000256" key="5">
    <source>
        <dbReference type="SAM" id="MobiDB-lite"/>
    </source>
</evidence>
<dbReference type="GO" id="GO:0030688">
    <property type="term" value="C:preribosome, small subunit precursor"/>
    <property type="evidence" value="ECO:0007669"/>
    <property type="project" value="InterPro"/>
</dbReference>
<dbReference type="AlphaFoldDB" id="A0A2X0PE85"/>
<dbReference type="EMBL" id="FQNC01000048">
    <property type="protein sequence ID" value="SGY79220.1"/>
    <property type="molecule type" value="Genomic_DNA"/>
</dbReference>
<sequence length="272" mass="30058">MPRPTQQRRSLPGHSKAASSRNGAPRSTVLDDDLMGLSAGDQLMRPRDTQTSFDAESRNDDDEAQDEDPALPSTITPGRPFPTKQTKATKQHLKRQALLDKITSSQQPYSKSHARRMKRASKPENNLVADLRQVEQALPPTSLTTTTLMGDALGMQHGEEVEEDVDVGMEEGVVPGLKGAKGKEKLTAKKRSRVLYVHPASSPPHPILQQFELSLLCIDHRESEASRLPAVLTNKDFKKDAFAAIKLHMMNQIKAEKETRSKEGQGRKKGAK</sequence>
<feature type="region of interest" description="Disordered" evidence="5">
    <location>
        <begin position="1"/>
        <end position="126"/>
    </location>
</feature>
<evidence type="ECO:0000256" key="4">
    <source>
        <dbReference type="ARBA" id="ARBA00023242"/>
    </source>
</evidence>
<feature type="compositionally biased region" description="Acidic residues" evidence="5">
    <location>
        <begin position="59"/>
        <end position="69"/>
    </location>
</feature>
<feature type="compositionally biased region" description="Basic and acidic residues" evidence="5">
    <location>
        <begin position="254"/>
        <end position="266"/>
    </location>
</feature>
<proteinExistence type="inferred from homology"/>
<evidence type="ECO:0000256" key="2">
    <source>
        <dbReference type="ARBA" id="ARBA00011022"/>
    </source>
</evidence>
<dbReference type="GO" id="GO:0000462">
    <property type="term" value="P:maturation of SSU-rRNA from tricistronic rRNA transcript (SSU-rRNA, 5.8S rRNA, LSU-rRNA)"/>
    <property type="evidence" value="ECO:0007669"/>
    <property type="project" value="InterPro"/>
</dbReference>
<dbReference type="GO" id="GO:0030686">
    <property type="term" value="C:90S preribosome"/>
    <property type="evidence" value="ECO:0007669"/>
    <property type="project" value="InterPro"/>
</dbReference>
<gene>
    <name evidence="6" type="primary">BQ5605_C008g05078</name>
    <name evidence="6" type="ORF">BQ5605_C008G05078</name>
</gene>
<dbReference type="Pfam" id="PF15341">
    <property type="entry name" value="SLX9"/>
    <property type="match status" value="1"/>
</dbReference>
<comment type="similarity">
    <text evidence="2">Belongs to the SLX9 family.</text>
</comment>
<feature type="region of interest" description="Disordered" evidence="5">
    <location>
        <begin position="253"/>
        <end position="272"/>
    </location>
</feature>
<accession>A0A2X0PE85</accession>
<dbReference type="GO" id="GO:0005730">
    <property type="term" value="C:nucleolus"/>
    <property type="evidence" value="ECO:0007669"/>
    <property type="project" value="UniProtKB-SubCell"/>
</dbReference>
<dbReference type="Proteomes" id="UP000249464">
    <property type="component" value="Unassembled WGS sequence"/>
</dbReference>